<evidence type="ECO:0000256" key="1">
    <source>
        <dbReference type="ARBA" id="ARBA00023015"/>
    </source>
</evidence>
<sequence length="292" mass="31928">MSDRDQRPAARMQPRLAEMIAAELREEILNGVHTRSGMLPRQEDLISRFGVSAPPLREALRILEVEGLITVRRGKVGGAVVHKPDGAMVSQAIGMALQAEQVALRDLAESLREWEPACAAACAGDTDHLDELAPFVEANLELTEAAIGDGPMFTYRSRQFHDLIVARTPNSTTRLIVRSMVALWSAQEQTWAREASESGHYPTAAEQRTVLDAHRRIGERIIAGDVAAAERGARSHLVASQELILGAFGDRSVDASSARAVRGLRDDIARRSDGNDLIADLAAFRDRRDRAV</sequence>
<dbReference type="SMART" id="SM00895">
    <property type="entry name" value="FCD"/>
    <property type="match status" value="1"/>
</dbReference>
<dbReference type="SUPFAM" id="SSF46785">
    <property type="entry name" value="Winged helix' DNA-binding domain"/>
    <property type="match status" value="1"/>
</dbReference>
<evidence type="ECO:0000256" key="3">
    <source>
        <dbReference type="ARBA" id="ARBA00023163"/>
    </source>
</evidence>
<dbReference type="Proteomes" id="UP000295560">
    <property type="component" value="Unassembled WGS sequence"/>
</dbReference>
<keyword evidence="2" id="KW-0238">DNA-binding</keyword>
<dbReference type="PANTHER" id="PTHR43537:SF5">
    <property type="entry name" value="UXU OPERON TRANSCRIPTIONAL REGULATOR"/>
    <property type="match status" value="1"/>
</dbReference>
<evidence type="ECO:0000313" key="6">
    <source>
        <dbReference type="Proteomes" id="UP000295560"/>
    </source>
</evidence>
<dbReference type="SMART" id="SM00345">
    <property type="entry name" value="HTH_GNTR"/>
    <property type="match status" value="1"/>
</dbReference>
<evidence type="ECO:0000256" key="2">
    <source>
        <dbReference type="ARBA" id="ARBA00023125"/>
    </source>
</evidence>
<dbReference type="InterPro" id="IPR008920">
    <property type="entry name" value="TF_FadR/GntR_C"/>
</dbReference>
<dbReference type="PROSITE" id="PS50949">
    <property type="entry name" value="HTH_GNTR"/>
    <property type="match status" value="1"/>
</dbReference>
<dbReference type="Pfam" id="PF00392">
    <property type="entry name" value="GntR"/>
    <property type="match status" value="1"/>
</dbReference>
<dbReference type="PRINTS" id="PR00035">
    <property type="entry name" value="HTHGNTR"/>
</dbReference>
<dbReference type="Gene3D" id="1.10.10.10">
    <property type="entry name" value="Winged helix-like DNA-binding domain superfamily/Winged helix DNA-binding domain"/>
    <property type="match status" value="1"/>
</dbReference>
<feature type="domain" description="HTH gntR-type" evidence="4">
    <location>
        <begin position="14"/>
        <end position="84"/>
    </location>
</feature>
<proteinExistence type="predicted"/>
<dbReference type="Pfam" id="PF07729">
    <property type="entry name" value="FCD"/>
    <property type="match status" value="1"/>
</dbReference>
<protein>
    <submittedName>
        <fullName evidence="5">GntR family transcriptional regulator</fullName>
    </submittedName>
</protein>
<organism evidence="5 6">
    <name type="scientific">Pseudonocardia endophytica</name>
    <dbReference type="NCBI Taxonomy" id="401976"/>
    <lineage>
        <taxon>Bacteria</taxon>
        <taxon>Bacillati</taxon>
        <taxon>Actinomycetota</taxon>
        <taxon>Actinomycetes</taxon>
        <taxon>Pseudonocardiales</taxon>
        <taxon>Pseudonocardiaceae</taxon>
        <taxon>Pseudonocardia</taxon>
    </lineage>
</organism>
<reference evidence="5 6" key="1">
    <citation type="submission" date="2019-03" db="EMBL/GenBank/DDBJ databases">
        <title>Sequencing the genomes of 1000 actinobacteria strains.</title>
        <authorList>
            <person name="Klenk H.-P."/>
        </authorList>
    </citation>
    <scope>NUCLEOTIDE SEQUENCE [LARGE SCALE GENOMIC DNA]</scope>
    <source>
        <strain evidence="5 6">DSM 44969</strain>
    </source>
</reference>
<dbReference type="GO" id="GO:0003700">
    <property type="term" value="F:DNA-binding transcription factor activity"/>
    <property type="evidence" value="ECO:0007669"/>
    <property type="project" value="InterPro"/>
</dbReference>
<dbReference type="InterPro" id="IPR036388">
    <property type="entry name" value="WH-like_DNA-bd_sf"/>
</dbReference>
<dbReference type="InterPro" id="IPR036390">
    <property type="entry name" value="WH_DNA-bd_sf"/>
</dbReference>
<dbReference type="GO" id="GO:0003677">
    <property type="term" value="F:DNA binding"/>
    <property type="evidence" value="ECO:0007669"/>
    <property type="project" value="UniProtKB-KW"/>
</dbReference>
<evidence type="ECO:0000259" key="4">
    <source>
        <dbReference type="PROSITE" id="PS50949"/>
    </source>
</evidence>
<dbReference type="PANTHER" id="PTHR43537">
    <property type="entry name" value="TRANSCRIPTIONAL REGULATOR, GNTR FAMILY"/>
    <property type="match status" value="1"/>
</dbReference>
<dbReference type="SUPFAM" id="SSF48008">
    <property type="entry name" value="GntR ligand-binding domain-like"/>
    <property type="match status" value="1"/>
</dbReference>
<dbReference type="CDD" id="cd07377">
    <property type="entry name" value="WHTH_GntR"/>
    <property type="match status" value="1"/>
</dbReference>
<dbReference type="EMBL" id="SMFZ01000002">
    <property type="protein sequence ID" value="TCK21979.1"/>
    <property type="molecule type" value="Genomic_DNA"/>
</dbReference>
<evidence type="ECO:0000313" key="5">
    <source>
        <dbReference type="EMBL" id="TCK21979.1"/>
    </source>
</evidence>
<dbReference type="RefSeq" id="WP_207908896.1">
    <property type="nucleotide sequence ID" value="NZ_SMFZ01000002.1"/>
</dbReference>
<dbReference type="InterPro" id="IPR000524">
    <property type="entry name" value="Tscrpt_reg_HTH_GntR"/>
</dbReference>
<name>A0A4R1HQE4_PSEEN</name>
<gene>
    <name evidence="5" type="ORF">EV378_5976</name>
</gene>
<comment type="caution">
    <text evidence="5">The sequence shown here is derived from an EMBL/GenBank/DDBJ whole genome shotgun (WGS) entry which is preliminary data.</text>
</comment>
<keyword evidence="1" id="KW-0805">Transcription regulation</keyword>
<keyword evidence="3" id="KW-0804">Transcription</keyword>
<dbReference type="Gene3D" id="1.20.120.530">
    <property type="entry name" value="GntR ligand-binding domain-like"/>
    <property type="match status" value="1"/>
</dbReference>
<dbReference type="InterPro" id="IPR011711">
    <property type="entry name" value="GntR_C"/>
</dbReference>
<accession>A0A4R1HQE4</accession>
<dbReference type="AlphaFoldDB" id="A0A4R1HQE4"/>
<keyword evidence="6" id="KW-1185">Reference proteome</keyword>